<feature type="transmembrane region" description="Helical" evidence="6">
    <location>
        <begin position="448"/>
        <end position="468"/>
    </location>
</feature>
<sequence>MEEKAINGFQAGTIKGLIITAIAAVIAIIIANILPYDVNVNKALALLFFIAVLWLSEAIHITITALLVPVLAVLFGIGSGSVAEGTYKAISVGSALAHFANSTIFLFFGGFALATALHIQKLDTKIAMKLISLSGNKLGYAAILICLATALLSMWVSNTATAAMMLPLAIGILGGKGEEKDHGTTVFLLLGIAYSASIGGLGTIVGSPPNAIVSAELKYGFFDWMKIGIPMFLILWPLMMITLYFMFKPNLTKVVDIDASVNIPWTLSRIVTIIVFATIALLWIFSPQIKAATGLALNDGLIAVVAAILVVILGLCSWNQVAENTEWGILMLFGGGLCLSAILKDSGASLVIGQTVASVFGTSHPLVIIFVVTIFIIILTEFTSNTASAALLVPVFAGVAEQMGMPKEVLVMVIGVGASCAFMMPVATPPNAIVFGTGLFPQRDMLRAGGVLNIVCILVIALFGYFVLL</sequence>
<dbReference type="Proteomes" id="UP000594749">
    <property type="component" value="Chromosome"/>
</dbReference>
<feature type="transmembrane region" description="Helical" evidence="6">
    <location>
        <begin position="95"/>
        <end position="117"/>
    </location>
</feature>
<feature type="transmembrane region" description="Helical" evidence="6">
    <location>
        <begin position="297"/>
        <end position="321"/>
    </location>
</feature>
<keyword evidence="2" id="KW-0813">Transport</keyword>
<dbReference type="AlphaFoldDB" id="A0A7M1LG01"/>
<keyword evidence="3 6" id="KW-0812">Transmembrane</keyword>
<dbReference type="Pfam" id="PF00939">
    <property type="entry name" value="Na_sulph_symp"/>
    <property type="match status" value="1"/>
</dbReference>
<proteinExistence type="predicted"/>
<dbReference type="PANTHER" id="PTHR10283:SF82">
    <property type="entry name" value="SOLUTE CARRIER FAMILY 13 MEMBER 2"/>
    <property type="match status" value="1"/>
</dbReference>
<evidence type="ECO:0000313" key="8">
    <source>
        <dbReference type="Proteomes" id="UP000594749"/>
    </source>
</evidence>
<gene>
    <name evidence="7" type="ORF">IMC76_01420</name>
</gene>
<evidence type="ECO:0000256" key="3">
    <source>
        <dbReference type="ARBA" id="ARBA00022692"/>
    </source>
</evidence>
<feature type="transmembrane region" description="Helical" evidence="6">
    <location>
        <begin position="355"/>
        <end position="378"/>
    </location>
</feature>
<evidence type="ECO:0000256" key="1">
    <source>
        <dbReference type="ARBA" id="ARBA00004141"/>
    </source>
</evidence>
<name>A0A7M1LG01_9BACT</name>
<keyword evidence="8" id="KW-1185">Reference proteome</keyword>
<feature type="transmembrane region" description="Helical" evidence="6">
    <location>
        <begin position="267"/>
        <end position="285"/>
    </location>
</feature>
<comment type="subcellular location">
    <subcellularLocation>
        <location evidence="1">Membrane</location>
        <topology evidence="1">Multi-pass membrane protein</topology>
    </subcellularLocation>
</comment>
<feature type="transmembrane region" description="Helical" evidence="6">
    <location>
        <begin position="63"/>
        <end position="83"/>
    </location>
</feature>
<evidence type="ECO:0000256" key="5">
    <source>
        <dbReference type="ARBA" id="ARBA00023136"/>
    </source>
</evidence>
<feature type="transmembrane region" description="Helical" evidence="6">
    <location>
        <begin position="138"/>
        <end position="156"/>
    </location>
</feature>
<dbReference type="EMBL" id="CP063078">
    <property type="protein sequence ID" value="QOQ87507.1"/>
    <property type="molecule type" value="Genomic_DNA"/>
</dbReference>
<dbReference type="PROSITE" id="PS01271">
    <property type="entry name" value="NA_SULFATE"/>
    <property type="match status" value="1"/>
</dbReference>
<dbReference type="PANTHER" id="PTHR10283">
    <property type="entry name" value="SOLUTE CARRIER FAMILY 13 MEMBER"/>
    <property type="match status" value="1"/>
</dbReference>
<evidence type="ECO:0000256" key="4">
    <source>
        <dbReference type="ARBA" id="ARBA00022989"/>
    </source>
</evidence>
<feature type="transmembrane region" description="Helical" evidence="6">
    <location>
        <begin position="186"/>
        <end position="206"/>
    </location>
</feature>
<feature type="transmembrane region" description="Helical" evidence="6">
    <location>
        <begin position="409"/>
        <end position="428"/>
    </location>
</feature>
<dbReference type="RefSeq" id="WP_025803071.1">
    <property type="nucleotide sequence ID" value="NZ_CP053842.1"/>
</dbReference>
<dbReference type="GO" id="GO:0015141">
    <property type="term" value="F:succinate transmembrane transporter activity"/>
    <property type="evidence" value="ECO:0007669"/>
    <property type="project" value="UniProtKB-ARBA"/>
</dbReference>
<dbReference type="NCBIfam" id="TIGR00785">
    <property type="entry name" value="dass"/>
    <property type="match status" value="1"/>
</dbReference>
<feature type="transmembrane region" description="Helical" evidence="6">
    <location>
        <begin position="12"/>
        <end position="34"/>
    </location>
</feature>
<dbReference type="GO" id="GO:0005886">
    <property type="term" value="C:plasma membrane"/>
    <property type="evidence" value="ECO:0007669"/>
    <property type="project" value="TreeGrafter"/>
</dbReference>
<reference evidence="7 8" key="1">
    <citation type="submission" date="2020-10" db="EMBL/GenBank/DDBJ databases">
        <title>Campylobacter and Helicobacter PacBio genomes.</title>
        <authorList>
            <person name="Lane C."/>
        </authorList>
    </citation>
    <scope>NUCLEOTIDE SEQUENCE [LARGE SCALE GENOMIC DNA]</scope>
    <source>
        <strain evidence="7 8">2016D-0077</strain>
    </source>
</reference>
<evidence type="ECO:0000313" key="7">
    <source>
        <dbReference type="EMBL" id="QOQ87507.1"/>
    </source>
</evidence>
<evidence type="ECO:0000256" key="6">
    <source>
        <dbReference type="SAM" id="Phobius"/>
    </source>
</evidence>
<keyword evidence="5 6" id="KW-0472">Membrane</keyword>
<feature type="transmembrane region" description="Helical" evidence="6">
    <location>
        <begin position="327"/>
        <end position="343"/>
    </location>
</feature>
<feature type="transmembrane region" description="Helical" evidence="6">
    <location>
        <begin position="227"/>
        <end position="247"/>
    </location>
</feature>
<evidence type="ECO:0000256" key="2">
    <source>
        <dbReference type="ARBA" id="ARBA00022448"/>
    </source>
</evidence>
<organism evidence="7 8">
    <name type="scientific">Campylobacter corcagiensis</name>
    <dbReference type="NCBI Taxonomy" id="1448857"/>
    <lineage>
        <taxon>Bacteria</taxon>
        <taxon>Pseudomonadati</taxon>
        <taxon>Campylobacterota</taxon>
        <taxon>Epsilonproteobacteria</taxon>
        <taxon>Campylobacterales</taxon>
        <taxon>Campylobacteraceae</taxon>
        <taxon>Campylobacter</taxon>
    </lineage>
</organism>
<protein>
    <submittedName>
        <fullName evidence="7">DASS family sodium-coupled anion symporter</fullName>
    </submittedName>
</protein>
<keyword evidence="4 6" id="KW-1133">Transmembrane helix</keyword>
<dbReference type="InterPro" id="IPR001898">
    <property type="entry name" value="SLC13A/DASS"/>
</dbReference>
<dbReference type="CDD" id="cd01115">
    <property type="entry name" value="SLC13_permease"/>
    <property type="match status" value="1"/>
</dbReference>
<dbReference type="OrthoDB" id="9766267at2"/>
<dbReference type="InterPro" id="IPR031312">
    <property type="entry name" value="Na/sul_symport_CS"/>
</dbReference>
<accession>A0A7M1LG01</accession>